<evidence type="ECO:0000313" key="2">
    <source>
        <dbReference type="Proteomes" id="UP001208689"/>
    </source>
</evidence>
<sequence>MIKRPKLRNLKQEELKILMEFQENPFITFEELAQKTKISKSVVFRTIKKFEDPSLKPAYLTIVAIPNLRALNFENFEVFVEAEQTHQIKSIITLCEEHPYIWYYARCYGKINGFSIQYRTPKGTRHQIQELLDILKTKNLIQNYYVLNFEENVIYTHPQVKNWDMETLSWNFDWNEWFLKKIEKIPIQQQQKNREKRLLTNLKQIDLLILKELLRNSRRKNIEMIQCMKTNGWEISQQQFSKKANYLKEVFILDYRAEIHPETLDILTPVLLWGRGEQEEILKLAVKIKQFPIPFISTFKYNKTLVYWYLHLSTFQLAELLLNLRPILSEIHFFFIDFPHSEKFSLETSNFNENQHDWIQTDQFIIYDVLEKILKSR</sequence>
<dbReference type="EMBL" id="CP104013">
    <property type="protein sequence ID" value="UYP44868.1"/>
    <property type="molecule type" value="Genomic_DNA"/>
</dbReference>
<reference evidence="1" key="1">
    <citation type="submission" date="2022-09" db="EMBL/GenBank/DDBJ databases">
        <title>Actin cytoskeleton and complex cell architecture in an #Asgard archaeon.</title>
        <authorList>
            <person name="Ponce Toledo R.I."/>
            <person name="Schleper C."/>
            <person name="Rodrigues Oliveira T."/>
            <person name="Wollweber F."/>
            <person name="Xu J."/>
            <person name="Rittmann S."/>
            <person name="Klingl A."/>
            <person name="Pilhofer M."/>
        </authorList>
    </citation>
    <scope>NUCLEOTIDE SEQUENCE</scope>
    <source>
        <strain evidence="1">B-35</strain>
    </source>
</reference>
<dbReference type="InterPro" id="IPR036390">
    <property type="entry name" value="WH_DNA-bd_sf"/>
</dbReference>
<gene>
    <name evidence="1" type="ORF">NEF87_001153</name>
</gene>
<proteinExistence type="predicted"/>
<evidence type="ECO:0000313" key="1">
    <source>
        <dbReference type="EMBL" id="UYP44868.1"/>
    </source>
</evidence>
<name>A0ABY6HNI4_9ARCH</name>
<accession>A0ABY6HNI4</accession>
<dbReference type="InterPro" id="IPR036388">
    <property type="entry name" value="WH-like_DNA-bd_sf"/>
</dbReference>
<keyword evidence="2" id="KW-1185">Reference proteome</keyword>
<dbReference type="Proteomes" id="UP001208689">
    <property type="component" value="Chromosome"/>
</dbReference>
<dbReference type="SUPFAM" id="SSF46785">
    <property type="entry name" value="Winged helix' DNA-binding domain"/>
    <property type="match status" value="1"/>
</dbReference>
<dbReference type="Gene3D" id="1.10.10.10">
    <property type="entry name" value="Winged helix-like DNA-binding domain superfamily/Winged helix DNA-binding domain"/>
    <property type="match status" value="1"/>
</dbReference>
<dbReference type="Pfam" id="PF13412">
    <property type="entry name" value="HTH_24"/>
    <property type="match status" value="1"/>
</dbReference>
<organism evidence="1 2">
    <name type="scientific">Candidatus Lokiarchaeum ossiferum</name>
    <dbReference type="NCBI Taxonomy" id="2951803"/>
    <lineage>
        <taxon>Archaea</taxon>
        <taxon>Promethearchaeati</taxon>
        <taxon>Promethearchaeota</taxon>
        <taxon>Promethearchaeia</taxon>
        <taxon>Promethearchaeales</taxon>
        <taxon>Promethearchaeaceae</taxon>
        <taxon>Candidatus Lokiarchaeum</taxon>
    </lineage>
</organism>
<protein>
    <recommendedName>
        <fullName evidence="3">Winged helix-turn-helix transcriptional regulator</fullName>
    </recommendedName>
</protein>
<evidence type="ECO:0008006" key="3">
    <source>
        <dbReference type="Google" id="ProtNLM"/>
    </source>
</evidence>